<feature type="region of interest" description="Disordered" evidence="1">
    <location>
        <begin position="1"/>
        <end position="113"/>
    </location>
</feature>
<reference evidence="2 3" key="1">
    <citation type="journal article" date="2024" name="Commun. Biol.">
        <title>Comparative genomic analysis of thermophilic fungi reveals convergent evolutionary adaptations and gene losses.</title>
        <authorList>
            <person name="Steindorff A.S."/>
            <person name="Aguilar-Pontes M.V."/>
            <person name="Robinson A.J."/>
            <person name="Andreopoulos B."/>
            <person name="LaButti K."/>
            <person name="Kuo A."/>
            <person name="Mondo S."/>
            <person name="Riley R."/>
            <person name="Otillar R."/>
            <person name="Haridas S."/>
            <person name="Lipzen A."/>
            <person name="Grimwood J."/>
            <person name="Schmutz J."/>
            <person name="Clum A."/>
            <person name="Reid I.D."/>
            <person name="Moisan M.C."/>
            <person name="Butler G."/>
            <person name="Nguyen T.T.M."/>
            <person name="Dewar K."/>
            <person name="Conant G."/>
            <person name="Drula E."/>
            <person name="Henrissat B."/>
            <person name="Hansel C."/>
            <person name="Singer S."/>
            <person name="Hutchinson M.I."/>
            <person name="de Vries R.P."/>
            <person name="Natvig D.O."/>
            <person name="Powell A.J."/>
            <person name="Tsang A."/>
            <person name="Grigoriev I.V."/>
        </authorList>
    </citation>
    <scope>NUCLEOTIDE SEQUENCE [LARGE SCALE GENOMIC DNA]</scope>
    <source>
        <strain evidence="2 3">ATCC 24622</strain>
    </source>
</reference>
<dbReference type="EMBL" id="JAZHXJ010000179">
    <property type="protein sequence ID" value="KAL1870272.1"/>
    <property type="molecule type" value="Genomic_DNA"/>
</dbReference>
<feature type="compositionally biased region" description="Basic and acidic residues" evidence="1">
    <location>
        <begin position="41"/>
        <end position="71"/>
    </location>
</feature>
<gene>
    <name evidence="2" type="ORF">VTK73DRAFT_2721</name>
</gene>
<feature type="compositionally biased region" description="Basic and acidic residues" evidence="1">
    <location>
        <begin position="9"/>
        <end position="32"/>
    </location>
</feature>
<evidence type="ECO:0000313" key="3">
    <source>
        <dbReference type="Proteomes" id="UP001586593"/>
    </source>
</evidence>
<dbReference type="PANTHER" id="PTHR39475">
    <property type="entry name" value="CONIDIATION-SPECIFIC PROTEIN 6"/>
    <property type="match status" value="1"/>
</dbReference>
<evidence type="ECO:0000256" key="1">
    <source>
        <dbReference type="SAM" id="MobiDB-lite"/>
    </source>
</evidence>
<dbReference type="Proteomes" id="UP001586593">
    <property type="component" value="Unassembled WGS sequence"/>
</dbReference>
<protein>
    <submittedName>
        <fullName evidence="2">Uncharacterized protein</fullName>
    </submittedName>
</protein>
<sequence>MSSNVGDPRVYEAGDQRTTKNSELQDKNRYHEGNVNAHLPNDSKDQRSIANRLAEREQHESSKTENGRQRDPTQPAIQHGNEPSRGAIIDKELQEEDEAAARKKGQNLPGKKM</sequence>
<proteinExistence type="predicted"/>
<evidence type="ECO:0000313" key="2">
    <source>
        <dbReference type="EMBL" id="KAL1870272.1"/>
    </source>
</evidence>
<accession>A0ABR3X2Z3</accession>
<name>A0ABR3X2Z3_9PEZI</name>
<keyword evidence="3" id="KW-1185">Reference proteome</keyword>
<comment type="caution">
    <text evidence="2">The sequence shown here is derived from an EMBL/GenBank/DDBJ whole genome shotgun (WGS) entry which is preliminary data.</text>
</comment>
<organism evidence="2 3">
    <name type="scientific">Phialemonium thermophilum</name>
    <dbReference type="NCBI Taxonomy" id="223376"/>
    <lineage>
        <taxon>Eukaryota</taxon>
        <taxon>Fungi</taxon>
        <taxon>Dikarya</taxon>
        <taxon>Ascomycota</taxon>
        <taxon>Pezizomycotina</taxon>
        <taxon>Sordariomycetes</taxon>
        <taxon>Sordariomycetidae</taxon>
        <taxon>Cephalothecales</taxon>
        <taxon>Cephalothecaceae</taxon>
        <taxon>Phialemonium</taxon>
    </lineage>
</organism>
<dbReference type="PANTHER" id="PTHR39475:SF1">
    <property type="entry name" value="CONIDIATION-SPECIFIC PROTEIN 6"/>
    <property type="match status" value="1"/>
</dbReference>